<feature type="transmembrane region" description="Helical" evidence="9">
    <location>
        <begin position="18"/>
        <end position="36"/>
    </location>
</feature>
<dbReference type="GO" id="GO:0005506">
    <property type="term" value="F:iron ion binding"/>
    <property type="evidence" value="ECO:0007669"/>
    <property type="project" value="InterPro"/>
</dbReference>
<evidence type="ECO:0008006" key="12">
    <source>
        <dbReference type="Google" id="ProtNLM"/>
    </source>
</evidence>
<evidence type="ECO:0000256" key="9">
    <source>
        <dbReference type="SAM" id="Phobius"/>
    </source>
</evidence>
<dbReference type="GO" id="GO:0016705">
    <property type="term" value="F:oxidoreductase activity, acting on paired donors, with incorporation or reduction of molecular oxygen"/>
    <property type="evidence" value="ECO:0007669"/>
    <property type="project" value="InterPro"/>
</dbReference>
<protein>
    <recommendedName>
        <fullName evidence="12">Cytochrome P450</fullName>
    </recommendedName>
</protein>
<dbReference type="InterPro" id="IPR002401">
    <property type="entry name" value="Cyt_P450_E_grp-I"/>
</dbReference>
<dbReference type="PANTHER" id="PTHR47944:SF4">
    <property type="entry name" value="OS09G0441700 PROTEIN"/>
    <property type="match status" value="1"/>
</dbReference>
<dbReference type="PRINTS" id="PR00385">
    <property type="entry name" value="P450"/>
</dbReference>
<dbReference type="OrthoDB" id="548633at2759"/>
<evidence type="ECO:0000313" key="10">
    <source>
        <dbReference type="EMBL" id="KAH7352850.1"/>
    </source>
</evidence>
<evidence type="ECO:0000256" key="2">
    <source>
        <dbReference type="ARBA" id="ARBA00010617"/>
    </source>
</evidence>
<dbReference type="Gene3D" id="1.10.630.10">
    <property type="entry name" value="Cytochrome P450"/>
    <property type="match status" value="1"/>
</dbReference>
<accession>A0A8T2SLA1</accession>
<evidence type="ECO:0000256" key="6">
    <source>
        <dbReference type="ARBA" id="ARBA00023004"/>
    </source>
</evidence>
<comment type="similarity">
    <text evidence="2">Belongs to the cytochrome P450 family.</text>
</comment>
<dbReference type="GO" id="GO:0004497">
    <property type="term" value="F:monooxygenase activity"/>
    <property type="evidence" value="ECO:0007669"/>
    <property type="project" value="UniProtKB-KW"/>
</dbReference>
<evidence type="ECO:0000256" key="1">
    <source>
        <dbReference type="ARBA" id="ARBA00001971"/>
    </source>
</evidence>
<gene>
    <name evidence="10" type="ORF">KP509_19G066900</name>
</gene>
<keyword evidence="7" id="KW-0503">Monooxygenase</keyword>
<dbReference type="PRINTS" id="PR00463">
    <property type="entry name" value="EP450I"/>
</dbReference>
<keyword evidence="9" id="KW-1133">Transmembrane helix</keyword>
<evidence type="ECO:0000256" key="5">
    <source>
        <dbReference type="ARBA" id="ARBA00023002"/>
    </source>
</evidence>
<name>A0A8T2SLA1_CERRI</name>
<dbReference type="EMBL" id="CM035424">
    <property type="protein sequence ID" value="KAH7352850.1"/>
    <property type="molecule type" value="Genomic_DNA"/>
</dbReference>
<organism evidence="10 11">
    <name type="scientific">Ceratopteris richardii</name>
    <name type="common">Triangle waterfern</name>
    <dbReference type="NCBI Taxonomy" id="49495"/>
    <lineage>
        <taxon>Eukaryota</taxon>
        <taxon>Viridiplantae</taxon>
        <taxon>Streptophyta</taxon>
        <taxon>Embryophyta</taxon>
        <taxon>Tracheophyta</taxon>
        <taxon>Polypodiopsida</taxon>
        <taxon>Polypodiidae</taxon>
        <taxon>Polypodiales</taxon>
        <taxon>Pteridineae</taxon>
        <taxon>Pteridaceae</taxon>
        <taxon>Parkerioideae</taxon>
        <taxon>Ceratopteris</taxon>
    </lineage>
</organism>
<feature type="binding site" description="axial binding residue" evidence="8">
    <location>
        <position position="448"/>
    </location>
    <ligand>
        <name>heme</name>
        <dbReference type="ChEBI" id="CHEBI:30413"/>
    </ligand>
    <ligandPart>
        <name>Fe</name>
        <dbReference type="ChEBI" id="CHEBI:18248"/>
    </ligandPart>
</feature>
<keyword evidence="3 8" id="KW-0349">Heme</keyword>
<sequence>MQCETIAVAGYTSMRPCLLTIVPPVLLGMFVATILIRKARMNLPPSPPGLPIIGHHHLLGTRPVRSLSDLSRRYGSLMFLRLGNVPVLVASSPAAARLISKMRSHISCSPTIPVVYFEREELLSAPPGLYFKFHHRLRTAELFSAKPFHFFQPIINDEIRSLLQVVADNAACVHIRKELYDATFSIISRIAISRRAKDLRSPSQSDHSSSLQNLLIDSIDLLRVQNIGDYKPCLAWMDLQGARRAKAISTKIKSMWQQIIDDRRRTRLTRGSEIKDSDFLDVLLTASAQDDLQLSDLAIKAVLTNMFDAGIDSSTLTVEWAIAELLAHPRILQKAQQELEEVVGAIRLVEESDIVRLPYLRAIIKETMRLHPIAPLFMPHTVSESCRICGYNIPRSTVACINVWAMGRDSKVWKDPLRFYPERFLDSNMEVRGQDFELLPFGSARQACPGLAFGLNNVHLMLSILLNAFEWRILGEIDLSEKVGTLMSLKSHLVAKATLKIPRCVIDGNQSA</sequence>
<keyword evidence="9" id="KW-0812">Transmembrane</keyword>
<evidence type="ECO:0000256" key="3">
    <source>
        <dbReference type="ARBA" id="ARBA00022617"/>
    </source>
</evidence>
<dbReference type="AlphaFoldDB" id="A0A8T2SLA1"/>
<dbReference type="PANTHER" id="PTHR47944">
    <property type="entry name" value="CYTOCHROME P450 98A9"/>
    <property type="match status" value="1"/>
</dbReference>
<evidence type="ECO:0000256" key="8">
    <source>
        <dbReference type="PIRSR" id="PIRSR602401-1"/>
    </source>
</evidence>
<dbReference type="InterPro" id="IPR036396">
    <property type="entry name" value="Cyt_P450_sf"/>
</dbReference>
<comment type="cofactor">
    <cofactor evidence="1 8">
        <name>heme</name>
        <dbReference type="ChEBI" id="CHEBI:30413"/>
    </cofactor>
</comment>
<evidence type="ECO:0000256" key="7">
    <source>
        <dbReference type="ARBA" id="ARBA00023033"/>
    </source>
</evidence>
<dbReference type="GO" id="GO:0020037">
    <property type="term" value="F:heme binding"/>
    <property type="evidence" value="ECO:0007669"/>
    <property type="project" value="InterPro"/>
</dbReference>
<keyword evidence="9" id="KW-0472">Membrane</keyword>
<dbReference type="InterPro" id="IPR001128">
    <property type="entry name" value="Cyt_P450"/>
</dbReference>
<evidence type="ECO:0000313" key="11">
    <source>
        <dbReference type="Proteomes" id="UP000825935"/>
    </source>
</evidence>
<keyword evidence="11" id="KW-1185">Reference proteome</keyword>
<dbReference type="FunFam" id="1.10.630.10:FF:000126">
    <property type="entry name" value="Predicted protein"/>
    <property type="match status" value="1"/>
</dbReference>
<reference evidence="10" key="1">
    <citation type="submission" date="2021-08" db="EMBL/GenBank/DDBJ databases">
        <title>WGS assembly of Ceratopteris richardii.</title>
        <authorList>
            <person name="Marchant D.B."/>
            <person name="Chen G."/>
            <person name="Jenkins J."/>
            <person name="Shu S."/>
            <person name="Leebens-Mack J."/>
            <person name="Grimwood J."/>
            <person name="Schmutz J."/>
            <person name="Soltis P."/>
            <person name="Soltis D."/>
            <person name="Chen Z.-H."/>
        </authorList>
    </citation>
    <scope>NUCLEOTIDE SEQUENCE</scope>
    <source>
        <strain evidence="10">Whitten #5841</strain>
        <tissue evidence="10">Leaf</tissue>
    </source>
</reference>
<dbReference type="Pfam" id="PF00067">
    <property type="entry name" value="p450"/>
    <property type="match status" value="1"/>
</dbReference>
<keyword evidence="6 8" id="KW-0408">Iron</keyword>
<keyword evidence="4 8" id="KW-0479">Metal-binding</keyword>
<dbReference type="Proteomes" id="UP000825935">
    <property type="component" value="Chromosome 19"/>
</dbReference>
<evidence type="ECO:0000256" key="4">
    <source>
        <dbReference type="ARBA" id="ARBA00022723"/>
    </source>
</evidence>
<keyword evidence="5" id="KW-0560">Oxidoreductase</keyword>
<dbReference type="GO" id="GO:0044550">
    <property type="term" value="P:secondary metabolite biosynthetic process"/>
    <property type="evidence" value="ECO:0007669"/>
    <property type="project" value="UniProtKB-ARBA"/>
</dbReference>
<dbReference type="SUPFAM" id="SSF48264">
    <property type="entry name" value="Cytochrome P450"/>
    <property type="match status" value="1"/>
</dbReference>
<proteinExistence type="inferred from homology"/>
<comment type="caution">
    <text evidence="10">The sequence shown here is derived from an EMBL/GenBank/DDBJ whole genome shotgun (WGS) entry which is preliminary data.</text>
</comment>
<dbReference type="CDD" id="cd20618">
    <property type="entry name" value="CYP71_clan"/>
    <property type="match status" value="1"/>
</dbReference>